<evidence type="ECO:0000256" key="9">
    <source>
        <dbReference type="SAM" id="Coils"/>
    </source>
</evidence>
<dbReference type="PANTHER" id="PTHR13140">
    <property type="entry name" value="MYOSIN"/>
    <property type="match status" value="1"/>
</dbReference>
<comment type="similarity">
    <text evidence="1 8">Belongs to the TRAFAC class myosin-kinesin ATPase superfamily. Myosin family.</text>
</comment>
<dbReference type="PANTHER" id="PTHR13140:SF706">
    <property type="entry name" value="DILUTE CLASS UNCONVENTIONAL MYOSIN, ISOFORM C"/>
    <property type="match status" value="1"/>
</dbReference>
<dbReference type="Gene3D" id="1.20.5.190">
    <property type="match status" value="2"/>
</dbReference>
<dbReference type="CDD" id="cd01380">
    <property type="entry name" value="MYSc_Myo5"/>
    <property type="match status" value="1"/>
</dbReference>
<proteinExistence type="inferred from homology"/>
<dbReference type="Pfam" id="PF01843">
    <property type="entry name" value="DIL"/>
    <property type="match status" value="1"/>
</dbReference>
<keyword evidence="3 8" id="KW-0067">ATP-binding</keyword>
<dbReference type="Gene3D" id="6.20.240.20">
    <property type="match status" value="1"/>
</dbReference>
<dbReference type="Gene3D" id="1.20.58.530">
    <property type="match status" value="1"/>
</dbReference>
<dbReference type="Gene3D" id="3.40.850.10">
    <property type="entry name" value="Kinesin motor domain"/>
    <property type="match status" value="1"/>
</dbReference>
<feature type="compositionally biased region" description="Polar residues" evidence="10">
    <location>
        <begin position="1121"/>
        <end position="1134"/>
    </location>
</feature>
<dbReference type="Pfam" id="PF00063">
    <property type="entry name" value="Myosin_head"/>
    <property type="match status" value="1"/>
</dbReference>
<dbReference type="InterPro" id="IPR027417">
    <property type="entry name" value="P-loop_NTPase"/>
</dbReference>
<feature type="region of interest" description="Actin-binding" evidence="8">
    <location>
        <begin position="694"/>
        <end position="716"/>
    </location>
</feature>
<dbReference type="Gene3D" id="1.10.10.820">
    <property type="match status" value="1"/>
</dbReference>
<feature type="binding site" evidence="8">
    <location>
        <begin position="183"/>
        <end position="190"/>
    </location>
    <ligand>
        <name>ATP</name>
        <dbReference type="ChEBI" id="CHEBI:30616"/>
    </ligand>
</feature>
<accession>A0ABQ8PJD6</accession>
<evidence type="ECO:0000259" key="11">
    <source>
        <dbReference type="PROSITE" id="PS51126"/>
    </source>
</evidence>
<feature type="coiled-coil region" evidence="9">
    <location>
        <begin position="948"/>
        <end position="1113"/>
    </location>
</feature>
<dbReference type="SMART" id="SM00242">
    <property type="entry name" value="MYSc"/>
    <property type="match status" value="1"/>
</dbReference>
<dbReference type="Gene3D" id="1.20.120.720">
    <property type="entry name" value="Myosin VI head, motor domain, U50 subdomain"/>
    <property type="match status" value="1"/>
</dbReference>
<evidence type="ECO:0000256" key="4">
    <source>
        <dbReference type="ARBA" id="ARBA00023054"/>
    </source>
</evidence>
<evidence type="ECO:0000256" key="5">
    <source>
        <dbReference type="ARBA" id="ARBA00023123"/>
    </source>
</evidence>
<dbReference type="Pfam" id="PF00612">
    <property type="entry name" value="IQ"/>
    <property type="match status" value="4"/>
</dbReference>
<evidence type="ECO:0000313" key="13">
    <source>
        <dbReference type="EMBL" id="KAJ1990433.1"/>
    </source>
</evidence>
<keyword evidence="5 8" id="KW-0518">Myosin</keyword>
<dbReference type="InterPro" id="IPR001609">
    <property type="entry name" value="Myosin_head_motor_dom-like"/>
</dbReference>
<organism evidence="13 14">
    <name type="scientific">Coemansia umbellata</name>
    <dbReference type="NCBI Taxonomy" id="1424467"/>
    <lineage>
        <taxon>Eukaryota</taxon>
        <taxon>Fungi</taxon>
        <taxon>Fungi incertae sedis</taxon>
        <taxon>Zoopagomycota</taxon>
        <taxon>Kickxellomycotina</taxon>
        <taxon>Kickxellomycetes</taxon>
        <taxon>Kickxellales</taxon>
        <taxon>Kickxellaceae</taxon>
        <taxon>Coemansia</taxon>
    </lineage>
</organism>
<dbReference type="SUPFAM" id="SSF52540">
    <property type="entry name" value="P-loop containing nucleoside triphosphate hydrolases"/>
    <property type="match status" value="1"/>
</dbReference>
<dbReference type="InterPro" id="IPR000048">
    <property type="entry name" value="IQ_motif_EF-hand-BS"/>
</dbReference>
<comment type="caution">
    <text evidence="13">The sequence shown here is derived from an EMBL/GenBank/DDBJ whole genome shotgun (WGS) entry which is preliminary data.</text>
</comment>
<feature type="region of interest" description="Disordered" evidence="10">
    <location>
        <begin position="1119"/>
        <end position="1145"/>
    </location>
</feature>
<evidence type="ECO:0000313" key="14">
    <source>
        <dbReference type="Proteomes" id="UP001151295"/>
    </source>
</evidence>
<keyword evidence="4 9" id="KW-0175">Coiled coil</keyword>
<dbReference type="InterPro" id="IPR036103">
    <property type="entry name" value="MYSc_Myo5"/>
</dbReference>
<keyword evidence="6 8" id="KW-0505">Motor protein</keyword>
<dbReference type="SMART" id="SM00015">
    <property type="entry name" value="IQ"/>
    <property type="match status" value="5"/>
</dbReference>
<dbReference type="Proteomes" id="UP001151295">
    <property type="component" value="Unassembled WGS sequence"/>
</dbReference>
<keyword evidence="7 8" id="KW-0009">Actin-binding</keyword>
<dbReference type="PROSITE" id="PS51126">
    <property type="entry name" value="DILUTE"/>
    <property type="match status" value="1"/>
</dbReference>
<dbReference type="PROSITE" id="PS51456">
    <property type="entry name" value="MYOSIN_MOTOR"/>
    <property type="match status" value="1"/>
</dbReference>
<feature type="compositionally biased region" description="Low complexity" evidence="10">
    <location>
        <begin position="1177"/>
        <end position="1216"/>
    </location>
</feature>
<keyword evidence="14" id="KW-1185">Reference proteome</keyword>
<keyword evidence="2 8" id="KW-0547">Nucleotide-binding</keyword>
<dbReference type="InterPro" id="IPR002710">
    <property type="entry name" value="Dilute_dom"/>
</dbReference>
<sequence>MGGSDSSVLTELKIYAKGTKAFFSDDELAWVQAVLTEKSVDEANRTVSMSFERELPQSDNKATYSFQASFDELAQKKKTLPPLCNPPLLEGIDDLTNLSHLNEPAVLHNLQVRYDMHNIYTYSGIVLVALNPFARVPLYSQDTLEAYAGRMRGELEPHLFAISEDAFQGMVRDKKNQTIIVSGESGAGKTMSAKYIMRYFASAHDDGSGHSSSASGASGGAKAGSPGGKGGAPISHVEEQILATNPVLESFGNAKTTRNDNSSRFGKFLEIRFNERHAIEAAFIRTYLLERSRLVYQPATERNYHIFYQLLAACPDADRMRLGLAGKSWENFHYTTQGGSGQIVGVDDAVEFKNTADALEVIGVDLQSQSRIHTLLAALLHIGNIEVGGSERTGAAILESDASCAKVVELLQIDGALFRKWLTKKQIVTRSEKIVSAINKAQALVVRDSVAKFVYAHLFDWIVRTLNVSLTGGDGGTPPASFIGVLDIYGFEHFEHNSFEQFCINYANEKLQQNFNRHVFKLEQEEYQREQLQNWTFVDFQDNQPCIDLIEGKLGVLALLDEESRLQQGSDLNFTEKLIKHYASAPRPAPKTPAAFFRRPRFGSDSFTICHYAHDVTYEAEGFIEKNKDTVPDEIQNLLKASADAFLKSVLTESEEPSSTSNSASAAAQASASSRLSVRAARKPTLGSVFKHSLVSLMETIEATESHYIRCIKPNEAKAAWQFDAPMVLSQLRACGVLETIRISCAGYPSRLAIPEFIHRYRVLLPSLSNQQPAGSIDEYRQLAADILNAVFSEPDRFQVGLTKVFFRTGMLAIIEKHRVERLNQAATAIQSLARMSQERKRYLQQRQAALLLQTAVRGLLARRELRRRRDTRAAVTMQSVARRFLARKQYTETRRSIVRLQALVRGNQTRNQFGELRNQTAAVEIQKRVRAFLARKWYKRSIYLIVRMQAYRRAHNARMQLDKHREEKRSAAHFKEVTYKLEGKLMELTRQLDESQTRVVQLTEKLRQAHEEARVLRDGQEATIRKATDELTARVDALQLAKREADEQCVQLRDQVAQTQVELEQARQQATSDKLVMAQEKEELEKRLAGLERELEESRAQLADVRAQHQQQLLIYQQQGPGSAQASDQPSSIKRSESHMGLGSRWRAAASYSATGYDMADSTNTPPQMRAATVSQQQQTPPLPQQAAAIASAQMQRQQAQQQQQQQQQPQQQQLQHRRPHSVDHARGSASSGAETVVANKRSTIGGEEGRTLAKMLGSLGGFGAPTATPPNGAAAGQFHRSLGGSTILEEVEEEATFELRSEEEVRDMLEHDDHLIAEVLNELIGDLQVPLPNIDAEYSPPDLLFPAHLIGLCVIKMFQYNLARRIDRLLMSTIARVQKKTAAFESDYTSAFWLSNVFELLSIIKTSMTEHQSSAHEYAESERAMNDGMQYLESLLSDIYFGWIKDLQKRFVKLIIPGVVESEALPGFTASDSGFFNRLMGTGPRESAVKIENVLSFFNHIWRTMEFYYVDPAIMRQIMSELLCNIGVTAFNNIIMRRNFCSWKRGMQIQYNLTRIEEWCKTHNVSDATRNLDRLLQLVKLLQLQKSTEQDIDIMFEVCDLLNPAQIKKLLSIYAVSDYENPIIGLVMNEVTRRAAPTEKADKILLDTNDLNDQVLYLTARKVPAIETYIPPEFRMPRVRALVESQTDMAYDMDEYEGGEMHMDEDGPLEEYDEYAPYAQHQHGAMPGM</sequence>
<feature type="domain" description="Dilute" evidence="11">
    <location>
        <begin position="1369"/>
        <end position="1639"/>
    </location>
</feature>
<dbReference type="EMBL" id="JANBQD010000051">
    <property type="protein sequence ID" value="KAJ1990433.1"/>
    <property type="molecule type" value="Genomic_DNA"/>
</dbReference>
<dbReference type="SMART" id="SM01132">
    <property type="entry name" value="DIL"/>
    <property type="match status" value="1"/>
</dbReference>
<evidence type="ECO:0000256" key="8">
    <source>
        <dbReference type="PROSITE-ProRule" id="PRU00782"/>
    </source>
</evidence>
<name>A0ABQ8PJD6_9FUNG</name>
<dbReference type="PROSITE" id="PS50096">
    <property type="entry name" value="IQ"/>
    <property type="match status" value="6"/>
</dbReference>
<evidence type="ECO:0000256" key="2">
    <source>
        <dbReference type="ARBA" id="ARBA00022741"/>
    </source>
</evidence>
<feature type="region of interest" description="Disordered" evidence="10">
    <location>
        <begin position="210"/>
        <end position="234"/>
    </location>
</feature>
<feature type="region of interest" description="Disordered" evidence="10">
    <location>
        <begin position="1158"/>
        <end position="1251"/>
    </location>
</feature>
<dbReference type="InterPro" id="IPR036961">
    <property type="entry name" value="Kinesin_motor_dom_sf"/>
</dbReference>
<evidence type="ECO:0000256" key="1">
    <source>
        <dbReference type="ARBA" id="ARBA00008314"/>
    </source>
</evidence>
<evidence type="ECO:0000256" key="7">
    <source>
        <dbReference type="ARBA" id="ARBA00023203"/>
    </source>
</evidence>
<gene>
    <name evidence="13" type="primary">MYO2_2</name>
    <name evidence="13" type="ORF">EDC05_004077</name>
</gene>
<feature type="domain" description="Myosin motor" evidence="12">
    <location>
        <begin position="90"/>
        <end position="820"/>
    </location>
</feature>
<protein>
    <submittedName>
        <fullName evidence="13">Myosin type-2 heavy chain 1</fullName>
    </submittedName>
</protein>
<feature type="compositionally biased region" description="Gly residues" evidence="10">
    <location>
        <begin position="217"/>
        <end position="231"/>
    </location>
</feature>
<dbReference type="PRINTS" id="PR00193">
    <property type="entry name" value="MYOSINHEAVY"/>
</dbReference>
<evidence type="ECO:0000259" key="12">
    <source>
        <dbReference type="PROSITE" id="PS51456"/>
    </source>
</evidence>
<reference evidence="13" key="1">
    <citation type="submission" date="2022-07" db="EMBL/GenBank/DDBJ databases">
        <title>Phylogenomic reconstructions and comparative analyses of Kickxellomycotina fungi.</title>
        <authorList>
            <person name="Reynolds N.K."/>
            <person name="Stajich J.E."/>
            <person name="Barry K."/>
            <person name="Grigoriev I.V."/>
            <person name="Crous P."/>
            <person name="Smith M.E."/>
        </authorList>
    </citation>
    <scope>NUCLEOTIDE SEQUENCE</scope>
    <source>
        <strain evidence="13">BCRC 34882</strain>
    </source>
</reference>
<evidence type="ECO:0000256" key="6">
    <source>
        <dbReference type="ARBA" id="ARBA00023175"/>
    </source>
</evidence>
<evidence type="ECO:0000256" key="10">
    <source>
        <dbReference type="SAM" id="MobiDB-lite"/>
    </source>
</evidence>
<evidence type="ECO:0000256" key="3">
    <source>
        <dbReference type="ARBA" id="ARBA00022840"/>
    </source>
</evidence>